<comment type="caution">
    <text evidence="4">The sequence shown here is derived from an EMBL/GenBank/DDBJ whole genome shotgun (WGS) entry which is preliminary data.</text>
</comment>
<feature type="compositionally biased region" description="Basic and acidic residues" evidence="1">
    <location>
        <begin position="1246"/>
        <end position="1262"/>
    </location>
</feature>
<dbReference type="InterPro" id="IPR015425">
    <property type="entry name" value="FH2_Formin"/>
</dbReference>
<feature type="compositionally biased region" description="Basic and acidic residues" evidence="1">
    <location>
        <begin position="548"/>
        <end position="558"/>
    </location>
</feature>
<protein>
    <recommendedName>
        <fullName evidence="6">Formin-like protein</fullName>
    </recommendedName>
</protein>
<feature type="region of interest" description="Disordered" evidence="1">
    <location>
        <begin position="533"/>
        <end position="574"/>
    </location>
</feature>
<evidence type="ECO:0000313" key="4">
    <source>
        <dbReference type="EMBL" id="KAJ8600610.1"/>
    </source>
</evidence>
<dbReference type="SMART" id="SM00498">
    <property type="entry name" value="FH2"/>
    <property type="match status" value="1"/>
</dbReference>
<proteinExistence type="predicted"/>
<feature type="compositionally biased region" description="Basic and acidic residues" evidence="1">
    <location>
        <begin position="805"/>
        <end position="819"/>
    </location>
</feature>
<dbReference type="Proteomes" id="UP001230188">
    <property type="component" value="Unassembled WGS sequence"/>
</dbReference>
<feature type="region of interest" description="Disordered" evidence="1">
    <location>
        <begin position="659"/>
        <end position="819"/>
    </location>
</feature>
<feature type="compositionally biased region" description="Pro residues" evidence="1">
    <location>
        <begin position="659"/>
        <end position="668"/>
    </location>
</feature>
<dbReference type="Gene3D" id="1.20.58.2220">
    <property type="entry name" value="Formin, FH2 domain"/>
    <property type="match status" value="1"/>
</dbReference>
<dbReference type="InterPro" id="IPR019309">
    <property type="entry name" value="WASHC3"/>
</dbReference>
<evidence type="ECO:0000259" key="3">
    <source>
        <dbReference type="PROSITE" id="PS51444"/>
    </source>
</evidence>
<evidence type="ECO:0000256" key="1">
    <source>
        <dbReference type="SAM" id="MobiDB-lite"/>
    </source>
</evidence>
<feature type="region of interest" description="Disordered" evidence="1">
    <location>
        <begin position="1246"/>
        <end position="1296"/>
    </location>
</feature>
<evidence type="ECO:0000259" key="2">
    <source>
        <dbReference type="PROSITE" id="PS50106"/>
    </source>
</evidence>
<dbReference type="InterPro" id="IPR051144">
    <property type="entry name" value="Formin_homology_domain"/>
</dbReference>
<dbReference type="PROSITE" id="PS51444">
    <property type="entry name" value="FH2"/>
    <property type="match status" value="1"/>
</dbReference>
<evidence type="ECO:0000313" key="5">
    <source>
        <dbReference type="Proteomes" id="UP001230188"/>
    </source>
</evidence>
<feature type="domain" description="PDZ" evidence="2">
    <location>
        <begin position="4"/>
        <end position="100"/>
    </location>
</feature>
<dbReference type="PROSITE" id="PS50106">
    <property type="entry name" value="PDZ"/>
    <property type="match status" value="1"/>
</dbReference>
<evidence type="ECO:0008006" key="6">
    <source>
        <dbReference type="Google" id="ProtNLM"/>
    </source>
</evidence>
<dbReference type="PANTHER" id="PTHR45733:SF31">
    <property type="entry name" value="GENOME ASSEMBLY, CHROMOSOME: II"/>
    <property type="match status" value="1"/>
</dbReference>
<dbReference type="EMBL" id="JAQMWT010000493">
    <property type="protein sequence ID" value="KAJ8600610.1"/>
    <property type="molecule type" value="Genomic_DNA"/>
</dbReference>
<feature type="domain" description="FH2" evidence="3">
    <location>
        <begin position="883"/>
        <end position="1261"/>
    </location>
</feature>
<dbReference type="Pfam" id="PF10152">
    <property type="entry name" value="CCDC53"/>
    <property type="match status" value="1"/>
</dbReference>
<feature type="compositionally biased region" description="Low complexity" evidence="1">
    <location>
        <begin position="780"/>
        <end position="792"/>
    </location>
</feature>
<keyword evidence="5" id="KW-1185">Reference proteome</keyword>
<dbReference type="Pfam" id="PF02181">
    <property type="entry name" value="FH2"/>
    <property type="match status" value="1"/>
</dbReference>
<dbReference type="GO" id="GO:0071203">
    <property type="term" value="C:WASH complex"/>
    <property type="evidence" value="ECO:0007669"/>
    <property type="project" value="InterPro"/>
</dbReference>
<feature type="compositionally biased region" description="Pro residues" evidence="1">
    <location>
        <begin position="793"/>
        <end position="802"/>
    </location>
</feature>
<gene>
    <name evidence="4" type="ORF">CTAYLR_010049</name>
</gene>
<organism evidence="4 5">
    <name type="scientific">Chrysophaeum taylorii</name>
    <dbReference type="NCBI Taxonomy" id="2483200"/>
    <lineage>
        <taxon>Eukaryota</taxon>
        <taxon>Sar</taxon>
        <taxon>Stramenopiles</taxon>
        <taxon>Ochrophyta</taxon>
        <taxon>Pelagophyceae</taxon>
        <taxon>Pelagomonadales</taxon>
        <taxon>Pelagomonadaceae</taxon>
        <taxon>Chrysophaeum</taxon>
    </lineage>
</organism>
<reference evidence="4" key="1">
    <citation type="submission" date="2023-01" db="EMBL/GenBank/DDBJ databases">
        <title>Metagenome sequencing of chrysophaentin producing Chrysophaeum taylorii.</title>
        <authorList>
            <person name="Davison J."/>
            <person name="Bewley C."/>
        </authorList>
    </citation>
    <scope>NUCLEOTIDE SEQUENCE</scope>
    <source>
        <strain evidence="4">NIES-1699</strain>
    </source>
</reference>
<dbReference type="SUPFAM" id="SSF101447">
    <property type="entry name" value="Formin homology 2 domain (FH2 domain)"/>
    <property type="match status" value="1"/>
</dbReference>
<dbReference type="InterPro" id="IPR042201">
    <property type="entry name" value="FH2_Formin_sf"/>
</dbReference>
<accession>A0AAD7UA14</accession>
<name>A0AAD7UA14_9STRA</name>
<feature type="compositionally biased region" description="Polar residues" evidence="1">
    <location>
        <begin position="1281"/>
        <end position="1296"/>
    </location>
</feature>
<sequence>MLREVVLEREHGGQSWGLNIGRRGAQGPFVVTSVQDDSPAAKVVDTEGEPADIQRGDEIAGIGPMDGAVQALDHSKSQADMRTMFSEAGVRARLVLRRRAGLRSWAAERVGRARRSVSVDVRAATRKITDAASQLLGISGAPPSEAVRLAGRVFAAVGGEPLDAETLVASLELTPGDRGDALDDEPLRRLLVLNVGNPMHEPIPGRVVELGWEAPRGSSTPSLRFASKLGLAAAAWLDLDDRTVVVVCDACDGDRARVGLAGAIALRIVASVLGIVTADATVEAFEAYLDAVGGDTLRDLAVKRLPPSFARTLRHVDLAVEARRLPNPRPLELLGVSVRGLPLSEPPVISVATSAAALDWTSDDVVDWDGDEAFYGVGNCVISGDFAVVVRFRGAQVDEAAAIARYVASTGFLSDGAIDVRFHDVDVHPAYANALSAVGGDFRIRLAFKYADADPIDDFALPLDRDDAVYEGLGVISRHHSLASPAMRDELDTLGDPLVARLALQLANDDLDTAFMLTATLTRLHDVSILAQQRRAGVAPPPPPRRKPVVEVDAKPREEEEDDEDELDAKPSVVVRDWDDRRACRHDSLPPPKTASAPADLAALSGSATVVQPRPADYRPVDYRARPVDYHPVDYQSYPQPVDYPPPVVVVGSYPRPTPGDVMPPPPIHCENAAAAEEEEASLLPPDSAVKKVGPPPRAAKVEEEEEEEKTNIVEEETKNEPEPPSVEEARAAQEEEDSKKKKEEEDSKKKKKKKNMAAREALAAKLTLRPPENEEEKSSTTTSTSNEAPAAKPTPEPPPPSCSKSEEGKGDRLGDHPVMKQFVKLLKVGLPRGAVAKKMQEEGVDPALLDMDLEAAPTEEALAMLSRPASQQQKAPAREWGGRKSTGRRPTLKPVHWEQLGKTEGTVWATSEQRAVDEHERAELKRLFTVTAGKDPTKIASETEIDEACDAKRAANVAIGLQPLTKQFDDLEEVLRSALRLDASRLTAENVEQLRALVPSDAEAKETRRLFFDLKKSPKRPAEAFFAAAVKVAEDVGSVAILRSRLGVFADVLTAEEVSCKLRLDAGTIAGAADKARESRALAEALQRLLSVGNALNEGTRRGGAAGFRLASLSRLATTKSPDGVSVLEFAARKPLEADPELRALRALAAPLKAARKLSLADMRSDLQQLEATTAAVGKLDADRAVECRAYATQAAAALATAEDRASSAAKYFGEEDDETATMFGLIADFLDDFCAARVKHAASKKKDAGSSELTPAEKRETRHKARNRRGLDVDDILNSAPSKQRAVDTTTPPP</sequence>
<dbReference type="PANTHER" id="PTHR45733">
    <property type="entry name" value="FORMIN-J"/>
    <property type="match status" value="1"/>
</dbReference>
<feature type="region of interest" description="Disordered" evidence="1">
    <location>
        <begin position="866"/>
        <end position="891"/>
    </location>
</feature>
<feature type="compositionally biased region" description="Basic and acidic residues" evidence="1">
    <location>
        <begin position="710"/>
        <end position="749"/>
    </location>
</feature>
<dbReference type="InterPro" id="IPR001478">
    <property type="entry name" value="PDZ"/>
</dbReference>